<dbReference type="Pfam" id="PF00892">
    <property type="entry name" value="EamA"/>
    <property type="match status" value="2"/>
</dbReference>
<feature type="domain" description="EamA" evidence="8">
    <location>
        <begin position="3"/>
        <end position="128"/>
    </location>
</feature>
<feature type="transmembrane region" description="Helical" evidence="7">
    <location>
        <begin position="250"/>
        <end position="268"/>
    </location>
</feature>
<evidence type="ECO:0000256" key="7">
    <source>
        <dbReference type="SAM" id="Phobius"/>
    </source>
</evidence>
<sequence length="305" mass="33175">MPLFLALLAPILWGSTYATVGLFLQEQSPVWVAVWRALPAGILLLLLHPAKPPLPAKKMLLLSFCNIAAFFFLLFIAAYRLPGSIAGTLSATMPLQVMLLRWLQEEKKPSWWMALLSLAGIAGVGLLLNPSSSPDPIGVAAALAATLLIAQSTLWMSRWQYRDALALTAWQLLLGGLMLLPVALVLAGPPSLPRPHAWPWLVLANSALAYWCWVQALSRFGPAVMSMASLLNPLSAVLLGVMLLPERLSWPQWLGIILILLAVLLMKIPSPLRRPLRHPVAKNTPDACAGRCAARSHGARARDKP</sequence>
<protein>
    <submittedName>
        <fullName evidence="9">EamA family transporter</fullName>
    </submittedName>
</protein>
<feature type="transmembrane region" description="Helical" evidence="7">
    <location>
        <begin position="59"/>
        <end position="79"/>
    </location>
</feature>
<keyword evidence="5 7" id="KW-1133">Transmembrane helix</keyword>
<proteinExistence type="inferred from homology"/>
<feature type="transmembrane region" description="Helical" evidence="7">
    <location>
        <begin position="28"/>
        <end position="47"/>
    </location>
</feature>
<comment type="caution">
    <text evidence="9">The sequence shown here is derived from an EMBL/GenBank/DDBJ whole genome shotgun (WGS) entry which is preliminary data.</text>
</comment>
<evidence type="ECO:0000256" key="3">
    <source>
        <dbReference type="ARBA" id="ARBA00022475"/>
    </source>
</evidence>
<dbReference type="RefSeq" id="WP_215671153.1">
    <property type="nucleotide sequence ID" value="NZ_JAFJYC010000002.1"/>
</dbReference>
<feature type="domain" description="EamA" evidence="8">
    <location>
        <begin position="137"/>
        <end position="266"/>
    </location>
</feature>
<reference evidence="9 10" key="1">
    <citation type="journal article" date="2021" name="Genome Biol. Evol.">
        <title>The evolution of interdependence in a four-way mealybug symbiosis.</title>
        <authorList>
            <person name="Garber A.I."/>
            <person name="Kupper M."/>
            <person name="Laetsch D.R."/>
            <person name="Weldon S.R."/>
            <person name="Ladinsky M.S."/>
            <person name="Bjorkman P.J."/>
            <person name="McCutcheon J.P."/>
        </authorList>
    </citation>
    <scope>NUCLEOTIDE SEQUENCE [LARGE SCALE GENOMIC DNA]</scope>
    <source>
        <strain evidence="9">SOD</strain>
    </source>
</reference>
<accession>A0ABS5YEB7</accession>
<keyword evidence="10" id="KW-1185">Reference proteome</keyword>
<dbReference type="EMBL" id="JAFJYC010000002">
    <property type="protein sequence ID" value="MBT9433385.1"/>
    <property type="molecule type" value="Genomic_DNA"/>
</dbReference>
<comment type="subcellular location">
    <subcellularLocation>
        <location evidence="1">Cell membrane</location>
        <topology evidence="1">Multi-pass membrane protein</topology>
    </subcellularLocation>
</comment>
<evidence type="ECO:0000313" key="9">
    <source>
        <dbReference type="EMBL" id="MBT9433385.1"/>
    </source>
</evidence>
<dbReference type="Proteomes" id="UP000811282">
    <property type="component" value="Unassembled WGS sequence"/>
</dbReference>
<evidence type="ECO:0000256" key="2">
    <source>
        <dbReference type="ARBA" id="ARBA00007362"/>
    </source>
</evidence>
<feature type="transmembrane region" description="Helical" evidence="7">
    <location>
        <begin position="137"/>
        <end position="157"/>
    </location>
</feature>
<evidence type="ECO:0000256" key="6">
    <source>
        <dbReference type="ARBA" id="ARBA00023136"/>
    </source>
</evidence>
<evidence type="ECO:0000313" key="10">
    <source>
        <dbReference type="Proteomes" id="UP000811282"/>
    </source>
</evidence>
<feature type="transmembrane region" description="Helical" evidence="7">
    <location>
        <begin position="110"/>
        <end position="131"/>
    </location>
</feature>
<dbReference type="Gene3D" id="1.10.3730.20">
    <property type="match status" value="1"/>
</dbReference>
<evidence type="ECO:0000259" key="8">
    <source>
        <dbReference type="Pfam" id="PF00892"/>
    </source>
</evidence>
<evidence type="ECO:0000256" key="4">
    <source>
        <dbReference type="ARBA" id="ARBA00022692"/>
    </source>
</evidence>
<dbReference type="InterPro" id="IPR000620">
    <property type="entry name" value="EamA_dom"/>
</dbReference>
<keyword evidence="6 7" id="KW-0472">Membrane</keyword>
<name>A0ABS5YEB7_9GAMM</name>
<keyword evidence="4 7" id="KW-0812">Transmembrane</keyword>
<feature type="transmembrane region" description="Helical" evidence="7">
    <location>
        <begin position="224"/>
        <end position="244"/>
    </location>
</feature>
<dbReference type="InterPro" id="IPR037185">
    <property type="entry name" value="EmrE-like"/>
</dbReference>
<dbReference type="PANTHER" id="PTHR32322:SF2">
    <property type="entry name" value="EAMA DOMAIN-CONTAINING PROTEIN"/>
    <property type="match status" value="1"/>
</dbReference>
<feature type="transmembrane region" description="Helical" evidence="7">
    <location>
        <begin position="198"/>
        <end position="217"/>
    </location>
</feature>
<dbReference type="PANTHER" id="PTHR32322">
    <property type="entry name" value="INNER MEMBRANE TRANSPORTER"/>
    <property type="match status" value="1"/>
</dbReference>
<feature type="transmembrane region" description="Helical" evidence="7">
    <location>
        <begin position="85"/>
        <end position="103"/>
    </location>
</feature>
<dbReference type="InterPro" id="IPR050638">
    <property type="entry name" value="AA-Vitamin_Transporters"/>
</dbReference>
<organism evidence="9 10">
    <name type="scientific">Candidatus Sodalis endolongispinus</name>
    <dbReference type="NCBI Taxonomy" id="2812662"/>
    <lineage>
        <taxon>Bacteria</taxon>
        <taxon>Pseudomonadati</taxon>
        <taxon>Pseudomonadota</taxon>
        <taxon>Gammaproteobacteria</taxon>
        <taxon>Enterobacterales</taxon>
        <taxon>Bruguierivoracaceae</taxon>
        <taxon>Sodalis</taxon>
    </lineage>
</organism>
<evidence type="ECO:0000256" key="1">
    <source>
        <dbReference type="ARBA" id="ARBA00004651"/>
    </source>
</evidence>
<keyword evidence="3" id="KW-1003">Cell membrane</keyword>
<comment type="similarity">
    <text evidence="2">Belongs to the EamA transporter family.</text>
</comment>
<evidence type="ECO:0000256" key="5">
    <source>
        <dbReference type="ARBA" id="ARBA00022989"/>
    </source>
</evidence>
<dbReference type="SUPFAM" id="SSF103481">
    <property type="entry name" value="Multidrug resistance efflux transporter EmrE"/>
    <property type="match status" value="2"/>
</dbReference>
<feature type="transmembrane region" description="Helical" evidence="7">
    <location>
        <begin position="164"/>
        <end position="186"/>
    </location>
</feature>
<gene>
    <name evidence="9" type="ORF">JZM24_17070</name>
</gene>